<dbReference type="EMBL" id="JASNFN010000024">
    <property type="protein sequence ID" value="MDP5184435.1"/>
    <property type="molecule type" value="Genomic_DNA"/>
</dbReference>
<evidence type="ECO:0000313" key="3">
    <source>
        <dbReference type="Proteomes" id="UP001233673"/>
    </source>
</evidence>
<dbReference type="SUPFAM" id="SSF63829">
    <property type="entry name" value="Calcium-dependent phosphotriesterase"/>
    <property type="match status" value="1"/>
</dbReference>
<gene>
    <name evidence="2" type="ORF">QOZ88_17505</name>
</gene>
<evidence type="ECO:0000256" key="1">
    <source>
        <dbReference type="SAM" id="SignalP"/>
    </source>
</evidence>
<dbReference type="InterPro" id="IPR011042">
    <property type="entry name" value="6-blade_b-propeller_TolB-like"/>
</dbReference>
<dbReference type="NCBIfam" id="NF033206">
    <property type="entry name" value="ScyE_fam"/>
    <property type="match status" value="1"/>
</dbReference>
<reference evidence="3" key="1">
    <citation type="submission" date="2023-05" db="EMBL/GenBank/DDBJ databases">
        <title>Draft genome of Pseudofrankia sp. BMG5.37.</title>
        <authorList>
            <person name="Gtari M."/>
            <person name="Ghodhbane F."/>
            <person name="Sbissi I."/>
        </authorList>
    </citation>
    <scope>NUCLEOTIDE SEQUENCE [LARGE SCALE GENOMIC DNA]</scope>
    <source>
        <strain evidence="3">BMG 814</strain>
    </source>
</reference>
<proteinExistence type="predicted"/>
<organism evidence="2 3">
    <name type="scientific">Blastococcus carthaginiensis</name>
    <dbReference type="NCBI Taxonomy" id="3050034"/>
    <lineage>
        <taxon>Bacteria</taxon>
        <taxon>Bacillati</taxon>
        <taxon>Actinomycetota</taxon>
        <taxon>Actinomycetes</taxon>
        <taxon>Geodermatophilales</taxon>
        <taxon>Geodermatophilaceae</taxon>
        <taxon>Blastococcus</taxon>
    </lineage>
</organism>
<accession>A0ABT9IH69</accession>
<dbReference type="Proteomes" id="UP001233673">
    <property type="component" value="Unassembled WGS sequence"/>
</dbReference>
<keyword evidence="1" id="KW-0732">Signal</keyword>
<comment type="caution">
    <text evidence="2">The sequence shown here is derived from an EMBL/GenBank/DDBJ whole genome shotgun (WGS) entry which is preliminary data.</text>
</comment>
<sequence>MRYFKAAAGAAAAMALVVVSPAAAGADDGKGHAPGGDVTTVVGGLDGPRQLSEYKGRRLIVAEADTGEVTWIDPRGGRSHTILSGLGNAQGVDYVRGLIYVAIGEFAGPPEAGEGLPSQQVVEATPGGEILRTWDLLQYELDNNPDGQQQFVDGEPFETLSNPFSVLAQPHRILVSDAGANAVLSIDRKTGEISTFFVPPVVTDVEGCAEAFNNPGTVGCDPVPTEITEGPDGKIYVGTLGAEVPGAARVYVLDQHGTQVGVIDGLTGVTGVAVDRKGTVYVSNVLEGAPMGEGPPPTDFDPSTVGELTRIERDGDRSTAQVTMPTGLEIEGGDLYASAWSIAGFLGIPSAGEIQRVGPGAFTTAAP</sequence>
<dbReference type="Gene3D" id="2.120.10.30">
    <property type="entry name" value="TolB, C-terminal domain"/>
    <property type="match status" value="1"/>
</dbReference>
<dbReference type="InterPro" id="IPR048031">
    <property type="entry name" value="ScyD/ScyE-like"/>
</dbReference>
<name>A0ABT9IH69_9ACTN</name>
<keyword evidence="3" id="KW-1185">Reference proteome</keyword>
<evidence type="ECO:0000313" key="2">
    <source>
        <dbReference type="EMBL" id="MDP5184435.1"/>
    </source>
</evidence>
<protein>
    <submittedName>
        <fullName evidence="2">ScyD/ScyE family protein</fullName>
    </submittedName>
</protein>
<feature type="chain" id="PRO_5046431329" evidence="1">
    <location>
        <begin position="25"/>
        <end position="367"/>
    </location>
</feature>
<feature type="signal peptide" evidence="1">
    <location>
        <begin position="1"/>
        <end position="24"/>
    </location>
</feature>
<dbReference type="RefSeq" id="WP_306000999.1">
    <property type="nucleotide sequence ID" value="NZ_JASNFN010000024.1"/>
</dbReference>